<dbReference type="AlphaFoldDB" id="A0A840RT61"/>
<evidence type="ECO:0000313" key="2">
    <source>
        <dbReference type="Proteomes" id="UP000571084"/>
    </source>
</evidence>
<proteinExistence type="predicted"/>
<dbReference type="GO" id="GO:0003677">
    <property type="term" value="F:DNA binding"/>
    <property type="evidence" value="ECO:0007669"/>
    <property type="project" value="UniProtKB-KW"/>
</dbReference>
<gene>
    <name evidence="1" type="ORF">HNR39_001572</name>
</gene>
<keyword evidence="1" id="KW-0238">DNA-binding</keyword>
<accession>A0A840RT61</accession>
<dbReference type="EMBL" id="JACHHQ010000003">
    <property type="protein sequence ID" value="MBB5199740.1"/>
    <property type="molecule type" value="Genomic_DNA"/>
</dbReference>
<organism evidence="1 2">
    <name type="scientific">Glaciimonas immobilis</name>
    <dbReference type="NCBI Taxonomy" id="728004"/>
    <lineage>
        <taxon>Bacteria</taxon>
        <taxon>Pseudomonadati</taxon>
        <taxon>Pseudomonadota</taxon>
        <taxon>Betaproteobacteria</taxon>
        <taxon>Burkholderiales</taxon>
        <taxon>Oxalobacteraceae</taxon>
        <taxon>Glaciimonas</taxon>
    </lineage>
</organism>
<reference evidence="1 2" key="1">
    <citation type="submission" date="2020-08" db="EMBL/GenBank/DDBJ databases">
        <title>Genomic Encyclopedia of Type Strains, Phase IV (KMG-IV): sequencing the most valuable type-strain genomes for metagenomic binning, comparative biology and taxonomic classification.</title>
        <authorList>
            <person name="Goeker M."/>
        </authorList>
    </citation>
    <scope>NUCLEOTIDE SEQUENCE [LARGE SCALE GENOMIC DNA]</scope>
    <source>
        <strain evidence="1 2">DSM 23240</strain>
    </source>
</reference>
<comment type="caution">
    <text evidence="1">The sequence shown here is derived from an EMBL/GenBank/DDBJ whole genome shotgun (WGS) entry which is preliminary data.</text>
</comment>
<name>A0A840RT61_9BURK</name>
<evidence type="ECO:0000313" key="1">
    <source>
        <dbReference type="EMBL" id="MBB5199740.1"/>
    </source>
</evidence>
<protein>
    <submittedName>
        <fullName evidence="1">DNA-binding phage protein</fullName>
    </submittedName>
</protein>
<dbReference type="Proteomes" id="UP000571084">
    <property type="component" value="Unassembled WGS sequence"/>
</dbReference>
<dbReference type="RefSeq" id="WP_168056124.1">
    <property type="nucleotide sequence ID" value="NZ_JAAOZT010000009.1"/>
</dbReference>
<sequence>MSNGFDHIMVADLPEFDAAQHLTTDKAIAVFLADAEETDDAEFITHAREVVERARIINNHSG</sequence>
<keyword evidence="2" id="KW-1185">Reference proteome</keyword>